<accession>A0A1M7RLE4</accession>
<keyword evidence="2" id="KW-1185">Reference proteome</keyword>
<dbReference type="STRING" id="134849.SAMN05443668_11976"/>
<name>A0A1M7RLE4_9ACTN</name>
<gene>
    <name evidence="1" type="ORF">SAMN05443668_11976</name>
</gene>
<protein>
    <submittedName>
        <fullName evidence="1">Uncharacterized protein</fullName>
    </submittedName>
</protein>
<proteinExistence type="predicted"/>
<dbReference type="Proteomes" id="UP000184440">
    <property type="component" value="Unassembled WGS sequence"/>
</dbReference>
<evidence type="ECO:0000313" key="1">
    <source>
        <dbReference type="EMBL" id="SHN46980.1"/>
    </source>
</evidence>
<sequence>MDQQKQPYRVVDAQNQGWRLATGTTGGYAPDFGFTRGLPVAVSYAELTTTRGPIRPVVPVPDADRRALLRAFRDAGDRAAVSLLIALEQVQRQATARADSDTARRTLVAGAEESWEAAHLTMLLGGAAAGTGGARFDSAAVGAIARVLGAWVAGHDVYVEVAQTLSAVFADYLDEDVDGHPRGWSRAADTSLQPGSAGFETNGGLLLYSWLASRSRRSRLVP</sequence>
<evidence type="ECO:0000313" key="2">
    <source>
        <dbReference type="Proteomes" id="UP000184440"/>
    </source>
</evidence>
<dbReference type="OrthoDB" id="4529167at2"/>
<organism evidence="1 2">
    <name type="scientific">Cryptosporangium aurantiacum</name>
    <dbReference type="NCBI Taxonomy" id="134849"/>
    <lineage>
        <taxon>Bacteria</taxon>
        <taxon>Bacillati</taxon>
        <taxon>Actinomycetota</taxon>
        <taxon>Actinomycetes</taxon>
        <taxon>Cryptosporangiales</taxon>
        <taxon>Cryptosporangiaceae</taxon>
        <taxon>Cryptosporangium</taxon>
    </lineage>
</organism>
<reference evidence="1 2" key="1">
    <citation type="submission" date="2016-11" db="EMBL/GenBank/DDBJ databases">
        <authorList>
            <person name="Jaros S."/>
            <person name="Januszkiewicz K."/>
            <person name="Wedrychowicz H."/>
        </authorList>
    </citation>
    <scope>NUCLEOTIDE SEQUENCE [LARGE SCALE GENOMIC DNA]</scope>
    <source>
        <strain evidence="1 2">DSM 46144</strain>
    </source>
</reference>
<dbReference type="EMBL" id="FRCS01000019">
    <property type="protein sequence ID" value="SHN46980.1"/>
    <property type="molecule type" value="Genomic_DNA"/>
</dbReference>
<dbReference type="RefSeq" id="WP_073264427.1">
    <property type="nucleotide sequence ID" value="NZ_FRCS01000019.1"/>
</dbReference>
<dbReference type="AlphaFoldDB" id="A0A1M7RLE4"/>